<dbReference type="Gramene" id="Bo00828s050.1">
    <property type="protein sequence ID" value="Bo00828s050.1"/>
    <property type="gene ID" value="Bo00828s050"/>
</dbReference>
<dbReference type="InterPro" id="IPR024768">
    <property type="entry name" value="Marf1"/>
</dbReference>
<reference evidence="1" key="2">
    <citation type="submission" date="2015-06" db="UniProtKB">
        <authorList>
            <consortium name="EnsemblPlants"/>
        </authorList>
    </citation>
    <scope>IDENTIFICATION</scope>
</reference>
<dbReference type="HOGENOM" id="CLU_850870_0_0_1"/>
<organism evidence="1 2">
    <name type="scientific">Brassica oleracea var. oleracea</name>
    <dbReference type="NCBI Taxonomy" id="109376"/>
    <lineage>
        <taxon>Eukaryota</taxon>
        <taxon>Viridiplantae</taxon>
        <taxon>Streptophyta</taxon>
        <taxon>Embryophyta</taxon>
        <taxon>Tracheophyta</taxon>
        <taxon>Spermatophyta</taxon>
        <taxon>Magnoliopsida</taxon>
        <taxon>eudicotyledons</taxon>
        <taxon>Gunneridae</taxon>
        <taxon>Pentapetalae</taxon>
        <taxon>rosids</taxon>
        <taxon>malvids</taxon>
        <taxon>Brassicales</taxon>
        <taxon>Brassicaceae</taxon>
        <taxon>Brassiceae</taxon>
        <taxon>Brassica</taxon>
    </lineage>
</organism>
<keyword evidence="2" id="KW-1185">Reference proteome</keyword>
<protein>
    <recommendedName>
        <fullName evidence="3">NYN domain-containing protein</fullName>
    </recommendedName>
</protein>
<proteinExistence type="predicted"/>
<evidence type="ECO:0000313" key="1">
    <source>
        <dbReference type="EnsemblPlants" id="Bo00828s050.1"/>
    </source>
</evidence>
<dbReference type="GO" id="GO:0010468">
    <property type="term" value="P:regulation of gene expression"/>
    <property type="evidence" value="ECO:0007669"/>
    <property type="project" value="InterPro"/>
</dbReference>
<dbReference type="GO" id="GO:0005777">
    <property type="term" value="C:peroxisome"/>
    <property type="evidence" value="ECO:0007669"/>
    <property type="project" value="InterPro"/>
</dbReference>
<dbReference type="Proteomes" id="UP000032141">
    <property type="component" value="Unassembled WGS sequence"/>
</dbReference>
<dbReference type="PANTHER" id="PTHR14379:SF39">
    <property type="entry name" value="NYN DOMAIN-CONTAINING PROTEIN"/>
    <property type="match status" value="1"/>
</dbReference>
<reference evidence="1" key="1">
    <citation type="journal article" date="2014" name="Genome Biol.">
        <title>Transcriptome and methylome profiling reveals relics of genome dominance in the mesopolyploid Brassica oleracea.</title>
        <authorList>
            <person name="Parkin I.A."/>
            <person name="Koh C."/>
            <person name="Tang H."/>
            <person name="Robinson S.J."/>
            <person name="Kagale S."/>
            <person name="Clarke W.E."/>
            <person name="Town C.D."/>
            <person name="Nixon J."/>
            <person name="Krishnakumar V."/>
            <person name="Bidwell S.L."/>
            <person name="Denoeud F."/>
            <person name="Belcram H."/>
            <person name="Links M.G."/>
            <person name="Just J."/>
            <person name="Clarke C."/>
            <person name="Bender T."/>
            <person name="Huebert T."/>
            <person name="Mason A.S."/>
            <person name="Pires J.C."/>
            <person name="Barker G."/>
            <person name="Moore J."/>
            <person name="Walley P.G."/>
            <person name="Manoli S."/>
            <person name="Batley J."/>
            <person name="Edwards D."/>
            <person name="Nelson M.N."/>
            <person name="Wang X."/>
            <person name="Paterson A.H."/>
            <person name="King G."/>
            <person name="Bancroft I."/>
            <person name="Chalhoub B."/>
            <person name="Sharpe A.G."/>
        </authorList>
    </citation>
    <scope>NUCLEOTIDE SEQUENCE [LARGE SCALE GENOMIC DNA]</scope>
    <source>
        <strain evidence="1">cv. TO1000</strain>
    </source>
</reference>
<accession>A0A0D2ZRC5</accession>
<dbReference type="PANTHER" id="PTHR14379">
    <property type="entry name" value="LIMKAIN B LKAP"/>
    <property type="match status" value="1"/>
</dbReference>
<evidence type="ECO:0000313" key="2">
    <source>
        <dbReference type="Proteomes" id="UP000032141"/>
    </source>
</evidence>
<evidence type="ECO:0008006" key="3">
    <source>
        <dbReference type="Google" id="ProtNLM"/>
    </source>
</evidence>
<dbReference type="AlphaFoldDB" id="A0A0D2ZRC5"/>
<dbReference type="EnsemblPlants" id="Bo00828s050.1">
    <property type="protein sequence ID" value="Bo00828s050.1"/>
    <property type="gene ID" value="Bo00828s050"/>
</dbReference>
<dbReference type="STRING" id="109376.A0A0D2ZRC5"/>
<name>A0A0D2ZRC5_BRAOL</name>
<sequence>MHVTRTIPTSTFKKLKGLQSLTPKSSGSVLSLTKLILLLLLGTSMQLYKSMDFMVKLVSGLYCEEDCDHDLYYSYFKSNIVLQKRVSEAEFTEVDNMLADVLTRGRYYVAPSNLLVISKNITEKTTELLGVLRDLKSQNFNILISSLEEKDDGSVSLPGFAEYQITSVPEKHLLKLANANEPPNIGVFWNFDSSHRLISPDSHLGQVSIWAYCDDDDDDLFLPDITMIPTGGNRTARFKRMLKYILLWALLNPVDYPRTLPCLMVISDIAGNRQFAKVLQLLVTDDYTVLLTVSDEMEYLRSPPQMLKEKACVILKQTSFGTLPRTH</sequence>